<dbReference type="PANTHER" id="PTHR46228:SF2">
    <property type="entry name" value="KELCH REPEAT PROTEIN (AFU_ORTHOLOGUE AFUA_4G14350)"/>
    <property type="match status" value="1"/>
</dbReference>
<sequence>MWGGFGSGVDYDVIEVYDLPTGAWDQKPTTGTPPQRTWGYSSVAIGKDIYYFGGHGVGGYENSLHCFNVDSFKWRELSPSSSDRDPMKKGYCGIISVHLDSEDYLVIIGGLGSSSTPKQPNAQYNNSYGNLRCNEIHYYRISSDQWISPVVTGDRPPPIESFTLTPVTNNTAVMFGGETDNGWSNKLFMISFTKTSVDIFEIPNPGGSVQWPKGRWGHSSVLITTSSGPHLLVVGGLHAYDVWLLNINKRKWKELINVPHNVTRRLWHSLSVWSVTPTTNWIYEFGGGAASYSTDTAVIELRCTSDNDWSTSVIPLDQYQDQLRRRILSDWENLGFTKEVQLLRDCLQDRTKMEFSEEQLQRDVKGKEELSRRLHDATTLLHQAEKNNAYLRNSLELCNKQLEQKNLEDEQLRQELRKQSEIYEKLEAKIANKEVYITEILREEKIQVEEKEQIITEDYEKLKLKVADMEEQYLIDKEKQIIIDDNQNLISEKDKVIAKLTSQAEEQSQNEKQIITDLKEKELYIAKLVKERQERVLKQPIKETSSIGLQFNYLIPSMDSLDSSVVIAGQKLFILQGDRSHSLQWEKYGFRLECPQGAVSKDTEVAVTALAGGNFKVPKGTVLVSAVYAISVSKALLKPLVIELQHCVDLRKTSQTGCLKFVRAPLKSPNAYQFSIVEGGSFSVGNRYGSIERDEFCAFGIGYVGNGDTPNGGGNGSENDTQAQGTNNDSEEETNGDTPNDSSNGAGENSSGGGATPSTSTTPPHDSINDDPSQLVHEVESHTTDEPTVQQSDHVLSDSDGPTATVSSEQRPAMNDDESSTDHSTAQSGNDALSRDTLYSGMMYYDKKEAGYWKAMYSVVRDLEVLKTYLESKQASSIEYDDVVDSFKFIEPNGTLELTLHTVQQVGWTVDPIRNPMKLFQSRVDQFPLTPSYATCSIS</sequence>
<dbReference type="Gene3D" id="2.120.10.80">
    <property type="entry name" value="Kelch-type beta propeller"/>
    <property type="match status" value="2"/>
</dbReference>
<feature type="coiled-coil region" evidence="3">
    <location>
        <begin position="367"/>
        <end position="521"/>
    </location>
</feature>
<dbReference type="InParanoid" id="A0A1X7TJC6"/>
<dbReference type="SUPFAM" id="SSF117281">
    <property type="entry name" value="Kelch motif"/>
    <property type="match status" value="1"/>
</dbReference>
<dbReference type="AlphaFoldDB" id="A0A1X7TJC6"/>
<keyword evidence="3" id="KW-0175">Coiled coil</keyword>
<dbReference type="Pfam" id="PF24681">
    <property type="entry name" value="Kelch_KLHDC2_KLHL20_DRC7"/>
    <property type="match status" value="2"/>
</dbReference>
<dbReference type="EnsemblMetazoa" id="Aqu2.1.14655_001">
    <property type="protein sequence ID" value="Aqu2.1.14655_001"/>
    <property type="gene ID" value="Aqu2.1.14655"/>
</dbReference>
<evidence type="ECO:0000256" key="3">
    <source>
        <dbReference type="SAM" id="Coils"/>
    </source>
</evidence>
<evidence type="ECO:0000256" key="1">
    <source>
        <dbReference type="ARBA" id="ARBA00022441"/>
    </source>
</evidence>
<organism evidence="5">
    <name type="scientific">Amphimedon queenslandica</name>
    <name type="common">Sponge</name>
    <dbReference type="NCBI Taxonomy" id="400682"/>
    <lineage>
        <taxon>Eukaryota</taxon>
        <taxon>Metazoa</taxon>
        <taxon>Porifera</taxon>
        <taxon>Demospongiae</taxon>
        <taxon>Heteroscleromorpha</taxon>
        <taxon>Haplosclerida</taxon>
        <taxon>Niphatidae</taxon>
        <taxon>Amphimedon</taxon>
    </lineage>
</organism>
<feature type="compositionally biased region" description="Polar residues" evidence="4">
    <location>
        <begin position="786"/>
        <end position="810"/>
    </location>
</feature>
<accession>A0A1X7TJC6</accession>
<evidence type="ECO:0000256" key="4">
    <source>
        <dbReference type="SAM" id="MobiDB-lite"/>
    </source>
</evidence>
<evidence type="ECO:0000256" key="2">
    <source>
        <dbReference type="ARBA" id="ARBA00022737"/>
    </source>
</evidence>
<protein>
    <submittedName>
        <fullName evidence="5">Uncharacterized protein</fullName>
    </submittedName>
</protein>
<evidence type="ECO:0000313" key="5">
    <source>
        <dbReference type="EnsemblMetazoa" id="Aqu2.1.14655_001"/>
    </source>
</evidence>
<name>A0A1X7TJC6_AMPQE</name>
<keyword evidence="1" id="KW-0880">Kelch repeat</keyword>
<keyword evidence="2" id="KW-0677">Repeat</keyword>
<proteinExistence type="predicted"/>
<feature type="compositionally biased region" description="Polar residues" evidence="4">
    <location>
        <begin position="822"/>
        <end position="831"/>
    </location>
</feature>
<reference evidence="5" key="1">
    <citation type="submission" date="2017-05" db="UniProtKB">
        <authorList>
            <consortium name="EnsemblMetazoa"/>
        </authorList>
    </citation>
    <scope>IDENTIFICATION</scope>
</reference>
<dbReference type="InterPro" id="IPR015915">
    <property type="entry name" value="Kelch-typ_b-propeller"/>
</dbReference>
<feature type="compositionally biased region" description="Polar residues" evidence="4">
    <location>
        <begin position="717"/>
        <end position="728"/>
    </location>
</feature>
<dbReference type="OrthoDB" id="9973021at2759"/>
<dbReference type="PANTHER" id="PTHR46228">
    <property type="entry name" value="KELCH DOMAIN-CONTAINING PROTEIN"/>
    <property type="match status" value="1"/>
</dbReference>
<feature type="region of interest" description="Disordered" evidence="4">
    <location>
        <begin position="709"/>
        <end position="833"/>
    </location>
</feature>